<dbReference type="InterPro" id="IPR049224">
    <property type="entry name" value="DUF6821"/>
</dbReference>
<accession>A0AAN9QIS0</accession>
<keyword evidence="5" id="KW-1185">Reference proteome</keyword>
<keyword evidence="2" id="KW-0472">Membrane</keyword>
<dbReference type="Proteomes" id="UP001367508">
    <property type="component" value="Unassembled WGS sequence"/>
</dbReference>
<name>A0AAN9QIS0_CANGL</name>
<organism evidence="4 5">
    <name type="scientific">Canavalia gladiata</name>
    <name type="common">Sword bean</name>
    <name type="synonym">Dolichos gladiatus</name>
    <dbReference type="NCBI Taxonomy" id="3824"/>
    <lineage>
        <taxon>Eukaryota</taxon>
        <taxon>Viridiplantae</taxon>
        <taxon>Streptophyta</taxon>
        <taxon>Embryophyta</taxon>
        <taxon>Tracheophyta</taxon>
        <taxon>Spermatophyta</taxon>
        <taxon>Magnoliopsida</taxon>
        <taxon>eudicotyledons</taxon>
        <taxon>Gunneridae</taxon>
        <taxon>Pentapetalae</taxon>
        <taxon>rosids</taxon>
        <taxon>fabids</taxon>
        <taxon>Fabales</taxon>
        <taxon>Fabaceae</taxon>
        <taxon>Papilionoideae</taxon>
        <taxon>50 kb inversion clade</taxon>
        <taxon>NPAAA clade</taxon>
        <taxon>indigoferoid/millettioid clade</taxon>
        <taxon>Phaseoleae</taxon>
        <taxon>Canavalia</taxon>
    </lineage>
</organism>
<evidence type="ECO:0000256" key="2">
    <source>
        <dbReference type="SAM" id="Phobius"/>
    </source>
</evidence>
<keyword evidence="2" id="KW-0812">Transmembrane</keyword>
<protein>
    <recommendedName>
        <fullName evidence="3">DUF6821 domain-containing protein</fullName>
    </recommendedName>
</protein>
<dbReference type="PANTHER" id="PTHR33646">
    <property type="entry name" value="GB|AAF00631.1"/>
    <property type="match status" value="1"/>
</dbReference>
<evidence type="ECO:0000259" key="3">
    <source>
        <dbReference type="Pfam" id="PF20705"/>
    </source>
</evidence>
<proteinExistence type="predicted"/>
<dbReference type="AlphaFoldDB" id="A0AAN9QIS0"/>
<dbReference type="InterPro" id="IPR045883">
    <property type="entry name" value="At4g13530-like"/>
</dbReference>
<comment type="caution">
    <text evidence="4">The sequence shown here is derived from an EMBL/GenBank/DDBJ whole genome shotgun (WGS) entry which is preliminary data.</text>
</comment>
<sequence length="277" mass="30980">MDTNEWVLLSDDGFFDINEDGDGKQIFLGKRNSDSKSVLDMNYFCTSPKSRKTSENFHPRVVHVPIQLEARIGEDPDEGLVEETTKDHVGATIVPSSSPTTTEKTKEDDDVVEGDQDTVSQFFFKMKEMESPKFGGRGLFPPLDAGGWTFEDKGEAQEMMASPRMRIEKEMVIMDCDKVVEDSTSGGFNFWKWSLTGVGAICSFGVAAATICVLFFGSHQRNKIHQDQKIRFQIYTDDKRIKQMVEHAAKLNEAFSAVSGVHVSRARITCGGYYDGL</sequence>
<evidence type="ECO:0000313" key="4">
    <source>
        <dbReference type="EMBL" id="KAK7336261.1"/>
    </source>
</evidence>
<evidence type="ECO:0000256" key="1">
    <source>
        <dbReference type="SAM" id="MobiDB-lite"/>
    </source>
</evidence>
<keyword evidence="2" id="KW-1133">Transmembrane helix</keyword>
<feature type="domain" description="DUF6821" evidence="3">
    <location>
        <begin position="115"/>
        <end position="277"/>
    </location>
</feature>
<reference evidence="4 5" key="1">
    <citation type="submission" date="2024-01" db="EMBL/GenBank/DDBJ databases">
        <title>The genomes of 5 underutilized Papilionoideae crops provide insights into root nodulation and disease resistanc.</title>
        <authorList>
            <person name="Jiang F."/>
        </authorList>
    </citation>
    <scope>NUCLEOTIDE SEQUENCE [LARGE SCALE GENOMIC DNA]</scope>
    <source>
        <strain evidence="4">LVBAO_FW01</strain>
        <tissue evidence="4">Leaves</tissue>
    </source>
</reference>
<feature type="region of interest" description="Disordered" evidence="1">
    <location>
        <begin position="90"/>
        <end position="112"/>
    </location>
</feature>
<dbReference type="EMBL" id="JAYMYQ010000004">
    <property type="protein sequence ID" value="KAK7336261.1"/>
    <property type="molecule type" value="Genomic_DNA"/>
</dbReference>
<gene>
    <name evidence="4" type="ORF">VNO77_16797</name>
</gene>
<evidence type="ECO:0000313" key="5">
    <source>
        <dbReference type="Proteomes" id="UP001367508"/>
    </source>
</evidence>
<dbReference type="Pfam" id="PF20705">
    <property type="entry name" value="DUF6821"/>
    <property type="match status" value="1"/>
</dbReference>
<feature type="transmembrane region" description="Helical" evidence="2">
    <location>
        <begin position="193"/>
        <end position="216"/>
    </location>
</feature>
<dbReference type="PANTHER" id="PTHR33646:SF2">
    <property type="entry name" value="F20H23.8 PROTEIN"/>
    <property type="match status" value="1"/>
</dbReference>